<proteinExistence type="predicted"/>
<dbReference type="InterPro" id="IPR019690">
    <property type="entry name" value="DUF2569"/>
</dbReference>
<keyword evidence="3" id="KW-1185">Reference proteome</keyword>
<gene>
    <name evidence="2" type="ORF">L1F29_20960</name>
</gene>
<feature type="transmembrane region" description="Helical" evidence="1">
    <location>
        <begin position="144"/>
        <end position="162"/>
    </location>
</feature>
<dbReference type="EMBL" id="CP091430">
    <property type="protein sequence ID" value="UVI27916.1"/>
    <property type="molecule type" value="Genomic_DNA"/>
</dbReference>
<keyword evidence="1" id="KW-0812">Transmembrane</keyword>
<reference evidence="2" key="1">
    <citation type="submission" date="2022-01" db="EMBL/GenBank/DDBJ databases">
        <title>Paenibacillus spongiae sp. nov., isolated from marine sponge.</title>
        <authorList>
            <person name="Li Z."/>
            <person name="Zhang M."/>
        </authorList>
    </citation>
    <scope>NUCLEOTIDE SEQUENCE</scope>
    <source>
        <strain evidence="2">PHS-Z3</strain>
    </source>
</reference>
<organism evidence="2 3">
    <name type="scientific">Paenibacillus spongiae</name>
    <dbReference type="NCBI Taxonomy" id="2909671"/>
    <lineage>
        <taxon>Bacteria</taxon>
        <taxon>Bacillati</taxon>
        <taxon>Bacillota</taxon>
        <taxon>Bacilli</taxon>
        <taxon>Bacillales</taxon>
        <taxon>Paenibacillaceae</taxon>
        <taxon>Paenibacillus</taxon>
    </lineage>
</organism>
<name>A0ABY5S212_9BACL</name>
<evidence type="ECO:0000256" key="1">
    <source>
        <dbReference type="SAM" id="Phobius"/>
    </source>
</evidence>
<keyword evidence="1" id="KW-0472">Membrane</keyword>
<evidence type="ECO:0000313" key="3">
    <source>
        <dbReference type="Proteomes" id="UP001057877"/>
    </source>
</evidence>
<feature type="transmembrane region" description="Helical" evidence="1">
    <location>
        <begin position="27"/>
        <end position="55"/>
    </location>
</feature>
<dbReference type="RefSeq" id="WP_258384004.1">
    <property type="nucleotide sequence ID" value="NZ_CP091430.1"/>
</dbReference>
<protein>
    <submittedName>
        <fullName evidence="2">DUF2569 domain-containing protein</fullName>
    </submittedName>
</protein>
<sequence length="173" mass="19052">MPSQPSEWPSATKPANRGNLDLRGLGGWLILAQISLWYALIGSVLYLSAGILPIFAGETWGRLTSPDSPMYDAMWSIIIPFEAIGNGVLIVLLSYVLLLMYRKKRLLVPMVITYFAAVLILSTAGFILAQYIPLTAGQGIGKSLSKLIGNMLTCLIWIPYFLKSVRVRSTFVN</sequence>
<accession>A0ABY5S212</accession>
<feature type="transmembrane region" description="Helical" evidence="1">
    <location>
        <begin position="75"/>
        <end position="99"/>
    </location>
</feature>
<evidence type="ECO:0000313" key="2">
    <source>
        <dbReference type="EMBL" id="UVI27916.1"/>
    </source>
</evidence>
<dbReference type="Proteomes" id="UP001057877">
    <property type="component" value="Chromosome"/>
</dbReference>
<dbReference type="Pfam" id="PF10754">
    <property type="entry name" value="DUF2569"/>
    <property type="match status" value="1"/>
</dbReference>
<keyword evidence="1" id="KW-1133">Transmembrane helix</keyword>
<feature type="transmembrane region" description="Helical" evidence="1">
    <location>
        <begin position="111"/>
        <end position="132"/>
    </location>
</feature>